<dbReference type="InterPro" id="IPR036291">
    <property type="entry name" value="NAD(P)-bd_dom_sf"/>
</dbReference>
<dbReference type="Proteomes" id="UP000207598">
    <property type="component" value="Unassembled WGS sequence"/>
</dbReference>
<keyword evidence="4" id="KW-0479">Metal-binding</keyword>
<dbReference type="InterPro" id="IPR011032">
    <property type="entry name" value="GroES-like_sf"/>
</dbReference>
<evidence type="ECO:0000256" key="3">
    <source>
        <dbReference type="ARBA" id="ARBA00013190"/>
    </source>
</evidence>
<evidence type="ECO:0000259" key="7">
    <source>
        <dbReference type="SMART" id="SM00829"/>
    </source>
</evidence>
<dbReference type="Gene3D" id="3.90.180.10">
    <property type="entry name" value="Medium-chain alcohol dehydrogenases, catalytic domain"/>
    <property type="match status" value="1"/>
</dbReference>
<comment type="cofactor">
    <cofactor evidence="1">
        <name>Zn(2+)</name>
        <dbReference type="ChEBI" id="CHEBI:29105"/>
    </cofactor>
</comment>
<dbReference type="CDD" id="cd08298">
    <property type="entry name" value="CAD2"/>
    <property type="match status" value="1"/>
</dbReference>
<gene>
    <name evidence="8" type="primary">adh</name>
    <name evidence="8" type="ORF">MAA8898_03092</name>
</gene>
<dbReference type="PANTHER" id="PTHR42940:SF8">
    <property type="entry name" value="VACUOLAR PROTEIN SORTING-ASSOCIATED PROTEIN 11"/>
    <property type="match status" value="1"/>
</dbReference>
<dbReference type="InterPro" id="IPR002328">
    <property type="entry name" value="ADH_Zn_CS"/>
</dbReference>
<dbReference type="Gene3D" id="3.40.50.720">
    <property type="entry name" value="NAD(P)-binding Rossmann-like Domain"/>
    <property type="match status" value="1"/>
</dbReference>
<evidence type="ECO:0000256" key="2">
    <source>
        <dbReference type="ARBA" id="ARBA00008072"/>
    </source>
</evidence>
<dbReference type="EMBL" id="FXYF01000008">
    <property type="protein sequence ID" value="SMX44915.1"/>
    <property type="molecule type" value="Genomic_DNA"/>
</dbReference>
<dbReference type="NCBIfam" id="TIGR02822">
    <property type="entry name" value="adh_fam_2"/>
    <property type="match status" value="1"/>
</dbReference>
<proteinExistence type="inferred from homology"/>
<name>A0A238KQ46_9RHOB</name>
<dbReference type="InterPro" id="IPR014187">
    <property type="entry name" value="ADH_Zn_typ-2"/>
</dbReference>
<dbReference type="RefSeq" id="WP_094021897.1">
    <property type="nucleotide sequence ID" value="NZ_FXYF01000008.1"/>
</dbReference>
<reference evidence="8 9" key="1">
    <citation type="submission" date="2017-05" db="EMBL/GenBank/DDBJ databases">
        <authorList>
            <person name="Song R."/>
            <person name="Chenine A.L."/>
            <person name="Ruprecht R.M."/>
        </authorList>
    </citation>
    <scope>NUCLEOTIDE SEQUENCE [LARGE SCALE GENOMIC DNA]</scope>
    <source>
        <strain evidence="8 9">CECT 8898</strain>
    </source>
</reference>
<evidence type="ECO:0000256" key="1">
    <source>
        <dbReference type="ARBA" id="ARBA00001947"/>
    </source>
</evidence>
<evidence type="ECO:0000256" key="4">
    <source>
        <dbReference type="ARBA" id="ARBA00022723"/>
    </source>
</evidence>
<sequence length="327" mass="34666">MRAMVFDGTSPRLTLREMPQPRPAPAQVLIRVEACGVCRTDLHVVDGDLTAPRLPLIPGHEIVGRVAGLGADVTWLRVGQRVGVPWLGHTCGCCRFCAERSENLCDAPGFTGYTLDGGYAEACVADARFVFPLPEKDDPAALAPLLCAGLIGYRSYRLCGPVRTLGLYGFGAAAHILCQLAVHQGVTVHAFTRPGDTAAQDFARSLGAAWAGDSTDPAPEPLDAAILFAPVGALVPQALKAVRKGGRVVCGGIHMSDIPGFAYADLWQERSILSVANRTRADGEAFFPLARAAGVRCETVTYPLERANDALEDLRSGRLQGAAVLLP</sequence>
<dbReference type="GO" id="GO:0005737">
    <property type="term" value="C:cytoplasm"/>
    <property type="evidence" value="ECO:0007669"/>
    <property type="project" value="TreeGrafter"/>
</dbReference>
<evidence type="ECO:0000313" key="8">
    <source>
        <dbReference type="EMBL" id="SMX44915.1"/>
    </source>
</evidence>
<dbReference type="InterPro" id="IPR020843">
    <property type="entry name" value="ER"/>
</dbReference>
<evidence type="ECO:0000256" key="6">
    <source>
        <dbReference type="ARBA" id="ARBA00023002"/>
    </source>
</evidence>
<feature type="domain" description="Enoyl reductase (ER)" evidence="7">
    <location>
        <begin position="8"/>
        <end position="325"/>
    </location>
</feature>
<protein>
    <recommendedName>
        <fullName evidence="3">alcohol dehydrogenase</fullName>
        <ecNumber evidence="3">1.1.1.1</ecNumber>
    </recommendedName>
</protein>
<dbReference type="AlphaFoldDB" id="A0A238KQ46"/>
<keyword evidence="9" id="KW-1185">Reference proteome</keyword>
<dbReference type="SUPFAM" id="SSF50129">
    <property type="entry name" value="GroES-like"/>
    <property type="match status" value="1"/>
</dbReference>
<accession>A0A238KQ46</accession>
<dbReference type="SUPFAM" id="SSF51735">
    <property type="entry name" value="NAD(P)-binding Rossmann-fold domains"/>
    <property type="match status" value="1"/>
</dbReference>
<dbReference type="PROSITE" id="PS00059">
    <property type="entry name" value="ADH_ZINC"/>
    <property type="match status" value="1"/>
</dbReference>
<organism evidence="8 9">
    <name type="scientific">Maliponia aquimaris</name>
    <dbReference type="NCBI Taxonomy" id="1673631"/>
    <lineage>
        <taxon>Bacteria</taxon>
        <taxon>Pseudomonadati</taxon>
        <taxon>Pseudomonadota</taxon>
        <taxon>Alphaproteobacteria</taxon>
        <taxon>Rhodobacterales</taxon>
        <taxon>Paracoccaceae</taxon>
        <taxon>Maliponia</taxon>
    </lineage>
</organism>
<dbReference type="SMART" id="SM00829">
    <property type="entry name" value="PKS_ER"/>
    <property type="match status" value="1"/>
</dbReference>
<evidence type="ECO:0000256" key="5">
    <source>
        <dbReference type="ARBA" id="ARBA00022833"/>
    </source>
</evidence>
<dbReference type="GO" id="GO:0008270">
    <property type="term" value="F:zinc ion binding"/>
    <property type="evidence" value="ECO:0007669"/>
    <property type="project" value="InterPro"/>
</dbReference>
<dbReference type="OrthoDB" id="5295340at2"/>
<dbReference type="PANTHER" id="PTHR42940">
    <property type="entry name" value="ALCOHOL DEHYDROGENASE 1-RELATED"/>
    <property type="match status" value="1"/>
</dbReference>
<comment type="similarity">
    <text evidence="2">Belongs to the zinc-containing alcohol dehydrogenase family.</text>
</comment>
<keyword evidence="5" id="KW-0862">Zinc</keyword>
<keyword evidence="6 8" id="KW-0560">Oxidoreductase</keyword>
<evidence type="ECO:0000313" key="9">
    <source>
        <dbReference type="Proteomes" id="UP000207598"/>
    </source>
</evidence>
<dbReference type="GO" id="GO:0004022">
    <property type="term" value="F:alcohol dehydrogenase (NAD+) activity"/>
    <property type="evidence" value="ECO:0007669"/>
    <property type="project" value="UniProtKB-EC"/>
</dbReference>
<dbReference type="Pfam" id="PF08240">
    <property type="entry name" value="ADH_N"/>
    <property type="match status" value="1"/>
</dbReference>
<dbReference type="InterPro" id="IPR013154">
    <property type="entry name" value="ADH-like_N"/>
</dbReference>
<dbReference type="EC" id="1.1.1.1" evidence="3"/>